<evidence type="ECO:0000256" key="1">
    <source>
        <dbReference type="SAM" id="MobiDB-lite"/>
    </source>
</evidence>
<feature type="compositionally biased region" description="Polar residues" evidence="1">
    <location>
        <begin position="700"/>
        <end position="725"/>
    </location>
</feature>
<dbReference type="Proteomes" id="UP000807504">
    <property type="component" value="Unassembled WGS sequence"/>
</dbReference>
<evidence type="ECO:0000313" key="4">
    <source>
        <dbReference type="EMBL" id="KAF8777026.1"/>
    </source>
</evidence>
<dbReference type="EMBL" id="JABXBU010002072">
    <property type="protein sequence ID" value="KAF8777026.1"/>
    <property type="molecule type" value="Genomic_DNA"/>
</dbReference>
<feature type="region of interest" description="Disordered" evidence="1">
    <location>
        <begin position="358"/>
        <end position="400"/>
    </location>
</feature>
<keyword evidence="5" id="KW-1185">Reference proteome</keyword>
<accession>A0A8T0ERG0</accession>
<feature type="chain" id="PRO_5035913834" evidence="3">
    <location>
        <begin position="22"/>
        <end position="737"/>
    </location>
</feature>
<sequence length="737" mass="82921">MNKDCHWIFLLLITTNVATLALCVGYNNEGRLSLQKQKVSLRPLLNDEYTPPIPVLQSTQYRNARHNDRAGSEESQDISVNRRSWIPLIYADEFPSTAREMWVQPVSYRGRFSVKASSPVAVTKRPETFDIPLRKSIRVSHNAPREPSIHTTGYIKEVVAKEVPVHRFTPRPKYTILVDNVKHTTTQSTVNVTTFEDGWRPKRITTLMPNVKPTKASRRLKPIPFTQFSDSKNIEEGEKYIAERPPFNKESIKSHTFDSDFTHDKQTNPSYGADGAFPDFGGKNSDGKDPYFVPSVIYSNKENDGDDALISDLNHLNHKISGSGFKSAIPKDNSKAVGSNKIFIGVEYADSKLHGVKHNTSHEATSNNNNNDNDGNIVQVTDQDKMIPKSTNNKLKDENYEMPSDAMQLTPHNGEKISRYIEPSEEKEAHIHQTKDKNLGNRPSPGSDKDSKSRGSGKQKKEESKIVDIAKSSSQAPYTDIHAKNITVKSTSVASTKTLVSNERLIEFNTKQAGKKDNSIDSSNHASSHRKEHTLPKSETTKEFISHSYYSPTPPSLITVSSDNDDSHQLYDSKRTRSKTNRTDTYILEMKPSLFPDKPGSNRPRKPNIKITSAMLAGILIAALIFLGFLTGTMVFVFHQLKFRSRSSKKTDRHKKRATVYAPEYLDEAFAGNTYIHNNIFLPNPQNLEERLSPEMDTTFSVDSDETTQAADHAPTSSSYVNTRNKSIHRHDDIISD</sequence>
<evidence type="ECO:0000256" key="3">
    <source>
        <dbReference type="SAM" id="SignalP"/>
    </source>
</evidence>
<keyword evidence="2" id="KW-0812">Transmembrane</keyword>
<reference evidence="4" key="1">
    <citation type="journal article" date="2020" name="bioRxiv">
        <title>Chromosome-level reference genome of the European wasp spider Argiope bruennichi: a resource for studies on range expansion and evolutionary adaptation.</title>
        <authorList>
            <person name="Sheffer M.M."/>
            <person name="Hoppe A."/>
            <person name="Krehenwinkel H."/>
            <person name="Uhl G."/>
            <person name="Kuss A.W."/>
            <person name="Jensen L."/>
            <person name="Jensen C."/>
            <person name="Gillespie R.G."/>
            <person name="Hoff K.J."/>
            <person name="Prost S."/>
        </authorList>
    </citation>
    <scope>NUCLEOTIDE SEQUENCE</scope>
</reference>
<comment type="caution">
    <text evidence="4">The sequence shown here is derived from an EMBL/GenBank/DDBJ whole genome shotgun (WGS) entry which is preliminary data.</text>
</comment>
<protein>
    <submittedName>
        <fullName evidence="4">Uncharacterized protein</fullName>
    </submittedName>
</protein>
<keyword evidence="2" id="KW-0472">Membrane</keyword>
<feature type="compositionally biased region" description="Basic and acidic residues" evidence="1">
    <location>
        <begin position="424"/>
        <end position="439"/>
    </location>
</feature>
<reference evidence="4" key="2">
    <citation type="submission" date="2020-06" db="EMBL/GenBank/DDBJ databases">
        <authorList>
            <person name="Sheffer M."/>
        </authorList>
    </citation>
    <scope>NUCLEOTIDE SEQUENCE</scope>
</reference>
<evidence type="ECO:0000256" key="2">
    <source>
        <dbReference type="SAM" id="Phobius"/>
    </source>
</evidence>
<feature type="transmembrane region" description="Helical" evidence="2">
    <location>
        <begin position="614"/>
        <end position="638"/>
    </location>
</feature>
<feature type="compositionally biased region" description="Low complexity" evidence="1">
    <location>
        <begin position="367"/>
        <end position="376"/>
    </location>
</feature>
<feature type="compositionally biased region" description="Basic and acidic residues" evidence="1">
    <location>
        <begin position="447"/>
        <end position="468"/>
    </location>
</feature>
<feature type="signal peptide" evidence="3">
    <location>
        <begin position="1"/>
        <end position="21"/>
    </location>
</feature>
<evidence type="ECO:0000313" key="5">
    <source>
        <dbReference type="Proteomes" id="UP000807504"/>
    </source>
</evidence>
<gene>
    <name evidence="4" type="ORF">HNY73_013955</name>
</gene>
<feature type="region of interest" description="Disordered" evidence="1">
    <location>
        <begin position="556"/>
        <end position="578"/>
    </location>
</feature>
<feature type="compositionally biased region" description="Basic and acidic residues" evidence="1">
    <location>
        <begin position="533"/>
        <end position="542"/>
    </location>
</feature>
<feature type="region of interest" description="Disordered" evidence="1">
    <location>
        <begin position="424"/>
        <end position="471"/>
    </location>
</feature>
<feature type="region of interest" description="Disordered" evidence="1">
    <location>
        <begin position="700"/>
        <end position="737"/>
    </location>
</feature>
<feature type="region of interest" description="Disordered" evidence="1">
    <location>
        <begin position="510"/>
        <end position="542"/>
    </location>
</feature>
<feature type="compositionally biased region" description="Basic and acidic residues" evidence="1">
    <location>
        <begin position="565"/>
        <end position="575"/>
    </location>
</feature>
<organism evidence="4 5">
    <name type="scientific">Argiope bruennichi</name>
    <name type="common">Wasp spider</name>
    <name type="synonym">Aranea bruennichi</name>
    <dbReference type="NCBI Taxonomy" id="94029"/>
    <lineage>
        <taxon>Eukaryota</taxon>
        <taxon>Metazoa</taxon>
        <taxon>Ecdysozoa</taxon>
        <taxon>Arthropoda</taxon>
        <taxon>Chelicerata</taxon>
        <taxon>Arachnida</taxon>
        <taxon>Araneae</taxon>
        <taxon>Araneomorphae</taxon>
        <taxon>Entelegynae</taxon>
        <taxon>Araneoidea</taxon>
        <taxon>Araneidae</taxon>
        <taxon>Argiope</taxon>
    </lineage>
</organism>
<proteinExistence type="predicted"/>
<keyword evidence="3" id="KW-0732">Signal</keyword>
<keyword evidence="2" id="KW-1133">Transmembrane helix</keyword>
<name>A0A8T0ERG0_ARGBR</name>
<dbReference type="AlphaFoldDB" id="A0A8T0ERG0"/>